<reference evidence="2 3" key="1">
    <citation type="submission" date="2020-06" db="EMBL/GenBank/DDBJ databases">
        <title>Transcriptomic and genomic resources for Thalictrum thalictroides and T. hernandezii: Facilitating candidate gene discovery in an emerging model plant lineage.</title>
        <authorList>
            <person name="Arias T."/>
            <person name="Riano-Pachon D.M."/>
            <person name="Di Stilio V.S."/>
        </authorList>
    </citation>
    <scope>NUCLEOTIDE SEQUENCE [LARGE SCALE GENOMIC DNA]</scope>
    <source>
        <strain evidence="3">cv. WT478/WT964</strain>
        <tissue evidence="2">Leaves</tissue>
    </source>
</reference>
<gene>
    <name evidence="2" type="ORF">FRX31_024634</name>
</gene>
<evidence type="ECO:0000256" key="1">
    <source>
        <dbReference type="SAM" id="MobiDB-lite"/>
    </source>
</evidence>
<feature type="compositionally biased region" description="Polar residues" evidence="1">
    <location>
        <begin position="101"/>
        <end position="123"/>
    </location>
</feature>
<keyword evidence="3" id="KW-1185">Reference proteome</keyword>
<feature type="non-terminal residue" evidence="2">
    <location>
        <position position="123"/>
    </location>
</feature>
<protein>
    <submittedName>
        <fullName evidence="2">Uncharacterized protein</fullName>
    </submittedName>
</protein>
<dbReference type="AlphaFoldDB" id="A0A7J6VKX3"/>
<sequence>MAEGTRFTKIETSLKATDGKVNEISENQHTMQGDLDKIKHQMIEMKEEFTMISQREKSLDEIKHQMQMFQPKEMDNVIAIARLQEAVLESINRVNKGNIKPFSTNTGAPSSSFGNKFSKPLQS</sequence>
<proteinExistence type="predicted"/>
<evidence type="ECO:0000313" key="3">
    <source>
        <dbReference type="Proteomes" id="UP000554482"/>
    </source>
</evidence>
<evidence type="ECO:0000313" key="2">
    <source>
        <dbReference type="EMBL" id="KAF5185779.1"/>
    </source>
</evidence>
<organism evidence="2 3">
    <name type="scientific">Thalictrum thalictroides</name>
    <name type="common">Rue-anemone</name>
    <name type="synonym">Anemone thalictroides</name>
    <dbReference type="NCBI Taxonomy" id="46969"/>
    <lineage>
        <taxon>Eukaryota</taxon>
        <taxon>Viridiplantae</taxon>
        <taxon>Streptophyta</taxon>
        <taxon>Embryophyta</taxon>
        <taxon>Tracheophyta</taxon>
        <taxon>Spermatophyta</taxon>
        <taxon>Magnoliopsida</taxon>
        <taxon>Ranunculales</taxon>
        <taxon>Ranunculaceae</taxon>
        <taxon>Thalictroideae</taxon>
        <taxon>Thalictrum</taxon>
    </lineage>
</organism>
<comment type="caution">
    <text evidence="2">The sequence shown here is derived from an EMBL/GenBank/DDBJ whole genome shotgun (WGS) entry which is preliminary data.</text>
</comment>
<feature type="region of interest" description="Disordered" evidence="1">
    <location>
        <begin position="97"/>
        <end position="123"/>
    </location>
</feature>
<dbReference type="Proteomes" id="UP000554482">
    <property type="component" value="Unassembled WGS sequence"/>
</dbReference>
<accession>A0A7J6VKX3</accession>
<name>A0A7J6VKX3_THATH</name>
<dbReference type="EMBL" id="JABWDY010030221">
    <property type="protein sequence ID" value="KAF5185779.1"/>
    <property type="molecule type" value="Genomic_DNA"/>
</dbReference>
<dbReference type="OrthoDB" id="1749531at2759"/>